<dbReference type="GO" id="GO:0005737">
    <property type="term" value="C:cytoplasm"/>
    <property type="evidence" value="ECO:0007669"/>
    <property type="project" value="InterPro"/>
</dbReference>
<dbReference type="InterPro" id="IPR036393">
    <property type="entry name" value="AceGlu_kinase-like_sf"/>
</dbReference>
<proteinExistence type="inferred from homology"/>
<dbReference type="InterPro" id="IPR015963">
    <property type="entry name" value="Uridylate_kinase_bac"/>
</dbReference>
<evidence type="ECO:0000256" key="5">
    <source>
        <dbReference type="ARBA" id="ARBA00022741"/>
    </source>
</evidence>
<evidence type="ECO:0000256" key="3">
    <source>
        <dbReference type="ARBA" id="ARBA00012899"/>
    </source>
</evidence>
<evidence type="ECO:0000256" key="4">
    <source>
        <dbReference type="ARBA" id="ARBA00022679"/>
    </source>
</evidence>
<comment type="similarity">
    <text evidence="2">Belongs to the UMP kinase family.</text>
</comment>
<evidence type="ECO:0000256" key="6">
    <source>
        <dbReference type="ARBA" id="ARBA00022777"/>
    </source>
</evidence>
<evidence type="ECO:0000256" key="8">
    <source>
        <dbReference type="ARBA" id="ARBA00022975"/>
    </source>
</evidence>
<dbReference type="EMBL" id="DRBS01000403">
    <property type="protein sequence ID" value="HDD45350.1"/>
    <property type="molecule type" value="Genomic_DNA"/>
</dbReference>
<evidence type="ECO:0000259" key="10">
    <source>
        <dbReference type="Pfam" id="PF00696"/>
    </source>
</evidence>
<comment type="pathway">
    <text evidence="1">Pyrimidine metabolism; CTP biosynthesis via de novo pathway; UDP from UMP (UMPK route): step 1/1.</text>
</comment>
<dbReference type="SUPFAM" id="SSF53633">
    <property type="entry name" value="Carbamate kinase-like"/>
    <property type="match status" value="1"/>
</dbReference>
<dbReference type="Pfam" id="PF00696">
    <property type="entry name" value="AA_kinase"/>
    <property type="match status" value="1"/>
</dbReference>
<dbReference type="UniPathway" id="UPA00159">
    <property type="reaction ID" value="UER00275"/>
</dbReference>
<feature type="domain" description="Aspartate/glutamate/uridylate kinase" evidence="10">
    <location>
        <begin position="2"/>
        <end position="137"/>
    </location>
</feature>
<keyword evidence="5" id="KW-0547">Nucleotide-binding</keyword>
<dbReference type="PANTHER" id="PTHR42833">
    <property type="entry name" value="URIDYLATE KINASE"/>
    <property type="match status" value="1"/>
</dbReference>
<name>A0A7C0Y8T9_DESA2</name>
<evidence type="ECO:0000256" key="9">
    <source>
        <dbReference type="ARBA" id="ARBA00032092"/>
    </source>
</evidence>
<gene>
    <name evidence="11" type="ORF">ENG63_10915</name>
</gene>
<feature type="non-terminal residue" evidence="11">
    <location>
        <position position="1"/>
    </location>
</feature>
<evidence type="ECO:0000256" key="2">
    <source>
        <dbReference type="ARBA" id="ARBA00007614"/>
    </source>
</evidence>
<dbReference type="EC" id="2.7.4.22" evidence="3"/>
<dbReference type="Proteomes" id="UP000886289">
    <property type="component" value="Unassembled WGS sequence"/>
</dbReference>
<keyword evidence="7" id="KW-0067">ATP-binding</keyword>
<keyword evidence="4" id="KW-0808">Transferase</keyword>
<dbReference type="PANTHER" id="PTHR42833:SF4">
    <property type="entry name" value="URIDYLATE KINASE PUMPKIN, CHLOROPLASTIC"/>
    <property type="match status" value="1"/>
</dbReference>
<dbReference type="GO" id="GO:0005524">
    <property type="term" value="F:ATP binding"/>
    <property type="evidence" value="ECO:0007669"/>
    <property type="project" value="UniProtKB-KW"/>
</dbReference>
<comment type="caution">
    <text evidence="11">The sequence shown here is derived from an EMBL/GenBank/DDBJ whole genome shotgun (WGS) entry which is preliminary data.</text>
</comment>
<evidence type="ECO:0000313" key="11">
    <source>
        <dbReference type="EMBL" id="HDD45350.1"/>
    </source>
</evidence>
<dbReference type="GO" id="GO:0033862">
    <property type="term" value="F:UMP kinase activity"/>
    <property type="evidence" value="ECO:0007669"/>
    <property type="project" value="UniProtKB-EC"/>
</dbReference>
<keyword evidence="8" id="KW-0665">Pyrimidine biosynthesis</keyword>
<organism evidence="11">
    <name type="scientific">Desulfofervidus auxilii</name>
    <dbReference type="NCBI Taxonomy" id="1621989"/>
    <lineage>
        <taxon>Bacteria</taxon>
        <taxon>Pseudomonadati</taxon>
        <taxon>Thermodesulfobacteriota</taxon>
        <taxon>Candidatus Desulfofervidia</taxon>
        <taxon>Candidatus Desulfofervidales</taxon>
        <taxon>Candidatus Desulfofervidaceae</taxon>
        <taxon>Candidatus Desulfofervidus</taxon>
    </lineage>
</organism>
<dbReference type="CDD" id="cd04254">
    <property type="entry name" value="AAK_UMPK-PyrH-Ec"/>
    <property type="match status" value="1"/>
</dbReference>
<dbReference type="GO" id="GO:0044210">
    <property type="term" value="P:'de novo' CTP biosynthetic process"/>
    <property type="evidence" value="ECO:0007669"/>
    <property type="project" value="UniProtKB-UniPathway"/>
</dbReference>
<dbReference type="GO" id="GO:0006225">
    <property type="term" value="P:UDP biosynthetic process"/>
    <property type="evidence" value="ECO:0007669"/>
    <property type="project" value="TreeGrafter"/>
</dbReference>
<sequence>ATVINALALQVALEKEGMEVRVMTAIPMRAVAEPYIRRRAIRHLEKGRIVIFSAGTGNPYFTTDTAAALRAAEIKAEVILKATKVDGVYEKDPFQYADAKKYDELSYMEMLEKKLQVMDATAVSLCMENKLPIIIFNINIPGNIKKAIFGEPVGTKVC</sequence>
<dbReference type="Gene3D" id="3.40.1160.10">
    <property type="entry name" value="Acetylglutamate kinase-like"/>
    <property type="match status" value="1"/>
</dbReference>
<accession>A0A7C0Y8T9</accession>
<dbReference type="InterPro" id="IPR001048">
    <property type="entry name" value="Asp/Glu/Uridylate_kinase"/>
</dbReference>
<protein>
    <recommendedName>
        <fullName evidence="3">UMP kinase</fullName>
        <ecNumber evidence="3">2.7.4.22</ecNumber>
    </recommendedName>
    <alternativeName>
        <fullName evidence="9">Uridine monophosphate kinase</fullName>
    </alternativeName>
</protein>
<keyword evidence="6 11" id="KW-0418">Kinase</keyword>
<evidence type="ECO:0000256" key="1">
    <source>
        <dbReference type="ARBA" id="ARBA00004791"/>
    </source>
</evidence>
<evidence type="ECO:0000256" key="7">
    <source>
        <dbReference type="ARBA" id="ARBA00022840"/>
    </source>
</evidence>
<dbReference type="AlphaFoldDB" id="A0A7C0Y8T9"/>
<reference evidence="11" key="1">
    <citation type="journal article" date="2020" name="mSystems">
        <title>Genome- and Community-Level Interaction Insights into Carbon Utilization and Element Cycling Functions of Hydrothermarchaeota in Hydrothermal Sediment.</title>
        <authorList>
            <person name="Zhou Z."/>
            <person name="Liu Y."/>
            <person name="Xu W."/>
            <person name="Pan J."/>
            <person name="Luo Z.H."/>
            <person name="Li M."/>
        </authorList>
    </citation>
    <scope>NUCLEOTIDE SEQUENCE [LARGE SCALE GENOMIC DNA]</scope>
    <source>
        <strain evidence="11">HyVt-233</strain>
    </source>
</reference>